<organism evidence="1 2">
    <name type="scientific">Rhizophagus irregularis</name>
    <dbReference type="NCBI Taxonomy" id="588596"/>
    <lineage>
        <taxon>Eukaryota</taxon>
        <taxon>Fungi</taxon>
        <taxon>Fungi incertae sedis</taxon>
        <taxon>Mucoromycota</taxon>
        <taxon>Glomeromycotina</taxon>
        <taxon>Glomeromycetes</taxon>
        <taxon>Glomerales</taxon>
        <taxon>Glomeraceae</taxon>
        <taxon>Rhizophagus</taxon>
    </lineage>
</organism>
<name>A0A2N0NAQ9_9GLOM</name>
<evidence type="ECO:0000313" key="1">
    <source>
        <dbReference type="EMBL" id="PKB91663.1"/>
    </source>
</evidence>
<dbReference type="Proteomes" id="UP000232722">
    <property type="component" value="Unassembled WGS sequence"/>
</dbReference>
<dbReference type="AlphaFoldDB" id="A0A2N0NAQ9"/>
<comment type="caution">
    <text evidence="1">The sequence shown here is derived from an EMBL/GenBank/DDBJ whole genome shotgun (WGS) entry which is preliminary data.</text>
</comment>
<proteinExistence type="predicted"/>
<evidence type="ECO:0008006" key="3">
    <source>
        <dbReference type="Google" id="ProtNLM"/>
    </source>
</evidence>
<reference evidence="1 2" key="1">
    <citation type="submission" date="2016-04" db="EMBL/GenBank/DDBJ databases">
        <title>Genome analyses suggest a sexual origin of heterokaryosis in a supposedly ancient asexual fungus.</title>
        <authorList>
            <person name="Ropars J."/>
            <person name="Sedzielewska K."/>
            <person name="Noel J."/>
            <person name="Charron P."/>
            <person name="Farinelli L."/>
            <person name="Marton T."/>
            <person name="Kruger M."/>
            <person name="Pelin A."/>
            <person name="Brachmann A."/>
            <person name="Corradi N."/>
        </authorList>
    </citation>
    <scope>NUCLEOTIDE SEQUENCE [LARGE SCALE GENOMIC DNA]</scope>
    <source>
        <strain evidence="1 2">A5</strain>
    </source>
</reference>
<gene>
    <name evidence="1" type="ORF">RhiirA5_448116</name>
</gene>
<sequence length="103" mass="11855">MTATVKAYLEGYFLSGNANKTDRISAKDMVKEFQNLAKLDDVPEIKTVEGWIARFSSSLRKEYATQRIAENNNNISAVVILRRQEELEIKDCDVRKKKKFVII</sequence>
<reference evidence="1 2" key="2">
    <citation type="submission" date="2017-09" db="EMBL/GenBank/DDBJ databases">
        <title>Extensive intraspecific genome diversity in a model arbuscular mycorrhizal fungus.</title>
        <authorList>
            <person name="Chen E.C."/>
            <person name="Morin E."/>
            <person name="Beaudet D."/>
            <person name="Noel J."/>
            <person name="Ndikumana S."/>
            <person name="Charron P."/>
            <person name="St-Onge C."/>
            <person name="Giorgi J."/>
            <person name="Grigoriev I.V."/>
            <person name="Roux C."/>
            <person name="Martin F.M."/>
            <person name="Corradi N."/>
        </authorList>
    </citation>
    <scope>NUCLEOTIDE SEQUENCE [LARGE SCALE GENOMIC DNA]</scope>
    <source>
        <strain evidence="1 2">A5</strain>
    </source>
</reference>
<evidence type="ECO:0000313" key="2">
    <source>
        <dbReference type="Proteomes" id="UP000232722"/>
    </source>
</evidence>
<accession>A0A2N0NAQ9</accession>
<protein>
    <recommendedName>
        <fullName evidence="3">HTH CENPB-type domain-containing protein</fullName>
    </recommendedName>
</protein>
<dbReference type="EMBL" id="LLXJ01014342">
    <property type="protein sequence ID" value="PKB91663.1"/>
    <property type="molecule type" value="Genomic_DNA"/>
</dbReference>
<dbReference type="VEuPathDB" id="FungiDB:FUN_017778"/>